<dbReference type="InterPro" id="IPR036390">
    <property type="entry name" value="WH_DNA-bd_sf"/>
</dbReference>
<accession>A0A7T7XP41</accession>
<dbReference type="RefSeq" id="WP_215627213.1">
    <property type="nucleotide sequence ID" value="NZ_CP067089.2"/>
</dbReference>
<dbReference type="Pfam" id="PF08220">
    <property type="entry name" value="HTH_DeoR"/>
    <property type="match status" value="1"/>
</dbReference>
<evidence type="ECO:0000259" key="4">
    <source>
        <dbReference type="PROSITE" id="PS51000"/>
    </source>
</evidence>
<dbReference type="InterPro" id="IPR037171">
    <property type="entry name" value="NagB/RpiA_transferase-like"/>
</dbReference>
<dbReference type="SUPFAM" id="SSF100950">
    <property type="entry name" value="NagB/RpiA/CoA transferase-like"/>
    <property type="match status" value="1"/>
</dbReference>
<evidence type="ECO:0000313" key="5">
    <source>
        <dbReference type="EMBL" id="QQO09909.1"/>
    </source>
</evidence>
<dbReference type="InterPro" id="IPR018356">
    <property type="entry name" value="Tscrpt_reg_HTH_DeoR_CS"/>
</dbReference>
<feature type="domain" description="HTH deoR-type" evidence="4">
    <location>
        <begin position="4"/>
        <end position="59"/>
    </location>
</feature>
<keyword evidence="2" id="KW-0238">DNA-binding</keyword>
<dbReference type="InterPro" id="IPR014036">
    <property type="entry name" value="DeoR-like_C"/>
</dbReference>
<name>A0A7T7XP41_9SPIR</name>
<dbReference type="InterPro" id="IPR036388">
    <property type="entry name" value="WH-like_DNA-bd_sf"/>
</dbReference>
<evidence type="ECO:0000313" key="6">
    <source>
        <dbReference type="Proteomes" id="UP000595917"/>
    </source>
</evidence>
<dbReference type="AlphaFoldDB" id="A0A7T7XP41"/>
<dbReference type="InterPro" id="IPR050313">
    <property type="entry name" value="Carb_Metab_HTH_regulators"/>
</dbReference>
<dbReference type="GO" id="GO:0003677">
    <property type="term" value="F:DNA binding"/>
    <property type="evidence" value="ECO:0007669"/>
    <property type="project" value="UniProtKB-KW"/>
</dbReference>
<proteinExistence type="predicted"/>
<dbReference type="Pfam" id="PF00455">
    <property type="entry name" value="DeoRC"/>
    <property type="match status" value="1"/>
</dbReference>
<evidence type="ECO:0000256" key="1">
    <source>
        <dbReference type="ARBA" id="ARBA00023015"/>
    </source>
</evidence>
<evidence type="ECO:0000256" key="3">
    <source>
        <dbReference type="ARBA" id="ARBA00023163"/>
    </source>
</evidence>
<dbReference type="PROSITE" id="PS00894">
    <property type="entry name" value="HTH_DEOR_1"/>
    <property type="match status" value="1"/>
</dbReference>
<dbReference type="PANTHER" id="PTHR30363:SF44">
    <property type="entry name" value="AGA OPERON TRANSCRIPTIONAL REPRESSOR-RELATED"/>
    <property type="match status" value="1"/>
</dbReference>
<evidence type="ECO:0000256" key="2">
    <source>
        <dbReference type="ARBA" id="ARBA00023125"/>
    </source>
</evidence>
<dbReference type="Proteomes" id="UP000595917">
    <property type="component" value="Chromosome"/>
</dbReference>
<dbReference type="KEGG" id="bhc:JFL75_03080"/>
<organism evidence="5 6">
    <name type="scientific">Breznakiella homolactica</name>
    <dbReference type="NCBI Taxonomy" id="2798577"/>
    <lineage>
        <taxon>Bacteria</taxon>
        <taxon>Pseudomonadati</taxon>
        <taxon>Spirochaetota</taxon>
        <taxon>Spirochaetia</taxon>
        <taxon>Spirochaetales</taxon>
        <taxon>Breznakiellaceae</taxon>
        <taxon>Breznakiella</taxon>
    </lineage>
</organism>
<keyword evidence="1" id="KW-0805">Transcription regulation</keyword>
<dbReference type="GO" id="GO:0003700">
    <property type="term" value="F:DNA-binding transcription factor activity"/>
    <property type="evidence" value="ECO:0007669"/>
    <property type="project" value="InterPro"/>
</dbReference>
<protein>
    <submittedName>
        <fullName evidence="5">DeoR/GlpR transcriptional regulator</fullName>
    </submittedName>
</protein>
<dbReference type="Gene3D" id="3.40.50.1360">
    <property type="match status" value="1"/>
</dbReference>
<keyword evidence="6" id="KW-1185">Reference proteome</keyword>
<dbReference type="InterPro" id="IPR001034">
    <property type="entry name" value="DeoR_HTH"/>
</dbReference>
<reference evidence="5" key="1">
    <citation type="submission" date="2021-01" db="EMBL/GenBank/DDBJ databases">
        <title>Description of Breznakiella homolactica.</title>
        <authorList>
            <person name="Song Y."/>
            <person name="Brune A."/>
        </authorList>
    </citation>
    <scope>NUCLEOTIDE SEQUENCE</scope>
    <source>
        <strain evidence="5">RmG30</strain>
    </source>
</reference>
<dbReference type="PANTHER" id="PTHR30363">
    <property type="entry name" value="HTH-TYPE TRANSCRIPTIONAL REGULATOR SRLR-RELATED"/>
    <property type="match status" value="1"/>
</dbReference>
<sequence length="255" mass="28532">MMIPSQRQDEILKILDTCEKVELSNLCKRLKATEMTVRRDLIHLEQKGLLERIRGGAAKIKRINTETLFEKKNNTMKEEKKAIGRKVPELIENNDTLFMNSGSTVLQVAMNLKELALKIITNNPMLSMVTFNEKSSLVLLGGEFRAESHSIIGDQAMAMISQIYATKCIIGVDGLSLKYGLTNSTFVEASLNKKMIDQTRGKVIIVADHTKIGKVGPFLTAPIESMDILVTTKGFPEEYFEQLRSKGIKIIVANE</sequence>
<dbReference type="SMART" id="SM01134">
    <property type="entry name" value="DeoRC"/>
    <property type="match status" value="1"/>
</dbReference>
<dbReference type="PRINTS" id="PR00037">
    <property type="entry name" value="HTHLACR"/>
</dbReference>
<dbReference type="EMBL" id="CP067089">
    <property type="protein sequence ID" value="QQO09909.1"/>
    <property type="molecule type" value="Genomic_DNA"/>
</dbReference>
<gene>
    <name evidence="5" type="ORF">JFL75_03080</name>
</gene>
<keyword evidence="3" id="KW-0804">Transcription</keyword>
<dbReference type="Gene3D" id="1.10.10.10">
    <property type="entry name" value="Winged helix-like DNA-binding domain superfamily/Winged helix DNA-binding domain"/>
    <property type="match status" value="1"/>
</dbReference>
<dbReference type="SUPFAM" id="SSF46785">
    <property type="entry name" value="Winged helix' DNA-binding domain"/>
    <property type="match status" value="1"/>
</dbReference>
<dbReference type="PROSITE" id="PS51000">
    <property type="entry name" value="HTH_DEOR_2"/>
    <property type="match status" value="1"/>
</dbReference>
<dbReference type="SMART" id="SM00420">
    <property type="entry name" value="HTH_DEOR"/>
    <property type="match status" value="1"/>
</dbReference>